<gene>
    <name evidence="1" type="ORF">JJJA_0007</name>
</gene>
<sequence length="89" mass="10369">MNIDNFLIILAVLLVVAGVVMAYWDQLWLAVFEFQFGRWSPEMAMKNSYYLLDRAASCPDPEMAKIYEARGIAYEKYANLILEKNRAQR</sequence>
<proteinExistence type="predicted"/>
<protein>
    <submittedName>
        <fullName evidence="1">Uncharacterized protein</fullName>
    </submittedName>
</protein>
<organism evidence="1 2">
    <name type="scientific">Achromobacter phage JWDelta</name>
    <dbReference type="NCBI Taxonomy" id="1416008"/>
    <lineage>
        <taxon>Viruses</taxon>
        <taxon>Duplodnaviria</taxon>
        <taxon>Heunggongvirae</taxon>
        <taxon>Uroviricota</taxon>
        <taxon>Caudoviricetes</taxon>
        <taxon>Schitoviridae</taxon>
        <taxon>Rothmandenesvirinae</taxon>
        <taxon>Jwalphavirus</taxon>
        <taxon>Jwalphavirus jwalpha</taxon>
    </lineage>
</organism>
<evidence type="ECO:0000313" key="1">
    <source>
        <dbReference type="EMBL" id="AHC56523.1"/>
    </source>
</evidence>
<dbReference type="Proteomes" id="UP000018886">
    <property type="component" value="Segment"/>
</dbReference>
<name>V9SKL8_9CAUD</name>
<evidence type="ECO:0000313" key="2">
    <source>
        <dbReference type="Proteomes" id="UP000018886"/>
    </source>
</evidence>
<reference evidence="1 2" key="1">
    <citation type="journal article" date="2014" name="Virol. J.">
        <title>First genome sequences of Achromobacter phages reveal new members of the N4 family.</title>
        <authorList>
            <person name="Wittmann J."/>
            <person name="Dreiseikelmann B."/>
            <person name="Rohde M."/>
            <person name="Meier-Kolthoff J.P."/>
            <person name="Bunk B."/>
            <person name="Rohde C."/>
        </authorList>
    </citation>
    <scope>NUCLEOTIDE SEQUENCE [LARGE SCALE GENOMIC DNA]</scope>
</reference>
<accession>V9SKL8</accession>
<dbReference type="EMBL" id="KF787094">
    <property type="protein sequence ID" value="AHC56523.1"/>
    <property type="molecule type" value="Genomic_DNA"/>
</dbReference>